<accession>A0ABV2LN36</accession>
<gene>
    <name evidence="2" type="ORF">ABID52_002478</name>
</gene>
<dbReference type="Proteomes" id="UP001549097">
    <property type="component" value="Unassembled WGS sequence"/>
</dbReference>
<dbReference type="EMBL" id="JBEPMP010000001">
    <property type="protein sequence ID" value="MET3728897.1"/>
    <property type="molecule type" value="Genomic_DNA"/>
</dbReference>
<proteinExistence type="predicted"/>
<comment type="caution">
    <text evidence="2">The sequence shown here is derived from an EMBL/GenBank/DDBJ whole genome shotgun (WGS) entry which is preliminary data.</text>
</comment>
<reference evidence="2 3" key="1">
    <citation type="submission" date="2024-06" db="EMBL/GenBank/DDBJ databases">
        <title>Genomic Encyclopedia of Type Strains, Phase IV (KMG-IV): sequencing the most valuable type-strain genomes for metagenomic binning, comparative biology and taxonomic classification.</title>
        <authorList>
            <person name="Goeker M."/>
        </authorList>
    </citation>
    <scope>NUCLEOTIDE SEQUENCE [LARGE SCALE GENOMIC DNA]</scope>
    <source>
        <strain evidence="2 3">DSM 100124</strain>
    </source>
</reference>
<dbReference type="RefSeq" id="WP_198766925.1">
    <property type="nucleotide sequence ID" value="NZ_JAEACF010000001.1"/>
</dbReference>
<evidence type="ECO:0000256" key="1">
    <source>
        <dbReference type="SAM" id="Phobius"/>
    </source>
</evidence>
<keyword evidence="1" id="KW-1133">Transmembrane helix</keyword>
<keyword evidence="1" id="KW-0472">Membrane</keyword>
<evidence type="ECO:0000313" key="3">
    <source>
        <dbReference type="Proteomes" id="UP001549097"/>
    </source>
</evidence>
<feature type="transmembrane region" description="Helical" evidence="1">
    <location>
        <begin position="56"/>
        <end position="75"/>
    </location>
</feature>
<keyword evidence="3" id="KW-1185">Reference proteome</keyword>
<protein>
    <submittedName>
        <fullName evidence="2">Uncharacterized protein</fullName>
    </submittedName>
</protein>
<evidence type="ECO:0000313" key="2">
    <source>
        <dbReference type="EMBL" id="MET3728897.1"/>
    </source>
</evidence>
<feature type="transmembrane region" description="Helical" evidence="1">
    <location>
        <begin position="28"/>
        <end position="47"/>
    </location>
</feature>
<organism evidence="2 3">
    <name type="scientific">Fictibacillus halophilus</name>
    <dbReference type="NCBI Taxonomy" id="1610490"/>
    <lineage>
        <taxon>Bacteria</taxon>
        <taxon>Bacillati</taxon>
        <taxon>Bacillota</taxon>
        <taxon>Bacilli</taxon>
        <taxon>Bacillales</taxon>
        <taxon>Fictibacillaceae</taxon>
        <taxon>Fictibacillus</taxon>
    </lineage>
</organism>
<sequence>MRVFLCTLIQMIMWCGYSIVLFLSHHDHSFYETILLFMFGYFNFLVAQRLHLNKSIALNMTLSLTIIYITGKALIG</sequence>
<name>A0ABV2LN36_9BACL</name>
<keyword evidence="1" id="KW-0812">Transmembrane</keyword>